<accession>A0AAE1LUN0</accession>
<reference evidence="1" key="1">
    <citation type="submission" date="2021-07" db="EMBL/GenBank/DDBJ databases">
        <authorList>
            <person name="Catto M.A."/>
            <person name="Jacobson A."/>
            <person name="Kennedy G."/>
            <person name="Labadie P."/>
            <person name="Hunt B.G."/>
            <person name="Srinivasan R."/>
        </authorList>
    </citation>
    <scope>NUCLEOTIDE SEQUENCE</scope>
    <source>
        <strain evidence="1">PL_HMW_Pooled</strain>
        <tissue evidence="1">Head</tissue>
    </source>
</reference>
<dbReference type="PANTHER" id="PTHR47163:SF2">
    <property type="entry name" value="SI:DKEY-17M8.2"/>
    <property type="match status" value="1"/>
</dbReference>
<organism evidence="1 2">
    <name type="scientific">Frankliniella fusca</name>
    <dbReference type="NCBI Taxonomy" id="407009"/>
    <lineage>
        <taxon>Eukaryota</taxon>
        <taxon>Metazoa</taxon>
        <taxon>Ecdysozoa</taxon>
        <taxon>Arthropoda</taxon>
        <taxon>Hexapoda</taxon>
        <taxon>Insecta</taxon>
        <taxon>Pterygota</taxon>
        <taxon>Neoptera</taxon>
        <taxon>Paraneoptera</taxon>
        <taxon>Thysanoptera</taxon>
        <taxon>Terebrantia</taxon>
        <taxon>Thripoidea</taxon>
        <taxon>Thripidae</taxon>
        <taxon>Frankliniella</taxon>
    </lineage>
</organism>
<sequence length="128" mass="14849">MEAGLILRKLYAKEGVSDLEYIKWLQDIGLLAKGYFTQKQIKKELGVVYHTVVDWFNFCRELCFEVAINMSEQIGGPGEIVEVDESCFSERKYNRGRKRVSQQWVFGGIQRGTSKCFLVWVEKRDANT</sequence>
<gene>
    <name evidence="1" type="ORF">KUF71_024909</name>
</gene>
<keyword evidence="2" id="KW-1185">Reference proteome</keyword>
<reference evidence="1" key="2">
    <citation type="journal article" date="2023" name="BMC Genomics">
        <title>Pest status, molecular evolution, and epigenetic factors derived from the genome assembly of Frankliniella fusca, a thysanopteran phytovirus vector.</title>
        <authorList>
            <person name="Catto M.A."/>
            <person name="Labadie P.E."/>
            <person name="Jacobson A.L."/>
            <person name="Kennedy G.G."/>
            <person name="Srinivasan R."/>
            <person name="Hunt B.G."/>
        </authorList>
    </citation>
    <scope>NUCLEOTIDE SEQUENCE</scope>
    <source>
        <strain evidence="1">PL_HMW_Pooled</strain>
    </source>
</reference>
<evidence type="ECO:0000313" key="1">
    <source>
        <dbReference type="EMBL" id="KAK3930997.1"/>
    </source>
</evidence>
<name>A0AAE1LUN0_9NEOP</name>
<dbReference type="EMBL" id="JAHWGI010001416">
    <property type="protein sequence ID" value="KAK3930997.1"/>
    <property type="molecule type" value="Genomic_DNA"/>
</dbReference>
<dbReference type="PANTHER" id="PTHR47163">
    <property type="entry name" value="DDE_TNP_IS1595 DOMAIN-CONTAINING PROTEIN"/>
    <property type="match status" value="1"/>
</dbReference>
<proteinExistence type="predicted"/>
<dbReference type="InterPro" id="IPR053164">
    <property type="entry name" value="IS1016-like_transposase"/>
</dbReference>
<protein>
    <submittedName>
        <fullName evidence="1">Uncharacterized protein</fullName>
    </submittedName>
</protein>
<evidence type="ECO:0000313" key="2">
    <source>
        <dbReference type="Proteomes" id="UP001219518"/>
    </source>
</evidence>
<comment type="caution">
    <text evidence="1">The sequence shown here is derived from an EMBL/GenBank/DDBJ whole genome shotgun (WGS) entry which is preliminary data.</text>
</comment>
<dbReference type="Proteomes" id="UP001219518">
    <property type="component" value="Unassembled WGS sequence"/>
</dbReference>
<dbReference type="AlphaFoldDB" id="A0AAE1LUN0"/>